<feature type="chain" id="PRO_5013508133" evidence="1">
    <location>
        <begin position="19"/>
        <end position="85"/>
    </location>
</feature>
<gene>
    <name evidence="2" type="ORF">B5V51_12217</name>
    <name evidence="3" type="ORF">B5V51_12218</name>
</gene>
<sequence>MNKTLIVLLAVCLISVHAFVKRDAPAPGDAKYLEDMQKKLQEFSKDINSQLANTFNPEAMKKHLNNFAETVNKAMSDLKGQPAAA</sequence>
<dbReference type="EMBL" id="NWSH01000637">
    <property type="protein sequence ID" value="PCG75109.1"/>
    <property type="molecule type" value="Genomic_DNA"/>
</dbReference>
<comment type="caution">
    <text evidence="3">The sequence shown here is derived from an EMBL/GenBank/DDBJ whole genome shotgun (WGS) entry which is preliminary data.</text>
</comment>
<protein>
    <submittedName>
        <fullName evidence="3">Uncharacterized protein</fullName>
    </submittedName>
</protein>
<reference evidence="3" key="1">
    <citation type="submission" date="2017-09" db="EMBL/GenBank/DDBJ databases">
        <title>Contemporary evolution of a Lepidopteran species, Heliothis virescens, in response to modern agricultural practices.</title>
        <authorList>
            <person name="Fritz M.L."/>
            <person name="Deyonke A.M."/>
            <person name="Papanicolaou A."/>
            <person name="Micinski S."/>
            <person name="Westbrook J."/>
            <person name="Gould F."/>
        </authorList>
    </citation>
    <scope>NUCLEOTIDE SEQUENCE [LARGE SCALE GENOMIC DNA]</scope>
    <source>
        <strain evidence="3">HvINT-</strain>
        <tissue evidence="3">Whole body</tissue>
    </source>
</reference>
<organism evidence="3">
    <name type="scientific">Heliothis virescens</name>
    <name type="common">Tobacco budworm moth</name>
    <dbReference type="NCBI Taxonomy" id="7102"/>
    <lineage>
        <taxon>Eukaryota</taxon>
        <taxon>Metazoa</taxon>
        <taxon>Ecdysozoa</taxon>
        <taxon>Arthropoda</taxon>
        <taxon>Hexapoda</taxon>
        <taxon>Insecta</taxon>
        <taxon>Pterygota</taxon>
        <taxon>Neoptera</taxon>
        <taxon>Endopterygota</taxon>
        <taxon>Lepidoptera</taxon>
        <taxon>Glossata</taxon>
        <taxon>Ditrysia</taxon>
        <taxon>Noctuoidea</taxon>
        <taxon>Noctuidae</taxon>
        <taxon>Heliothinae</taxon>
        <taxon>Heliothis</taxon>
    </lineage>
</organism>
<feature type="signal peptide" evidence="1">
    <location>
        <begin position="1"/>
        <end position="18"/>
    </location>
</feature>
<evidence type="ECO:0000313" key="2">
    <source>
        <dbReference type="EMBL" id="PCG75109.1"/>
    </source>
</evidence>
<dbReference type="EMBL" id="NWSH01000637">
    <property type="protein sequence ID" value="PCG75110.1"/>
    <property type="molecule type" value="Genomic_DNA"/>
</dbReference>
<dbReference type="AlphaFoldDB" id="A0A2A4JUM6"/>
<evidence type="ECO:0000313" key="3">
    <source>
        <dbReference type="EMBL" id="PCG75110.1"/>
    </source>
</evidence>
<name>A0A2A4JUM6_HELVI</name>
<evidence type="ECO:0000256" key="1">
    <source>
        <dbReference type="SAM" id="SignalP"/>
    </source>
</evidence>
<keyword evidence="1" id="KW-0732">Signal</keyword>
<accession>A0A2A4JUM6</accession>
<proteinExistence type="predicted"/>